<organism evidence="2 3">
    <name type="scientific">Paramecium tetraurelia</name>
    <dbReference type="NCBI Taxonomy" id="5888"/>
    <lineage>
        <taxon>Eukaryota</taxon>
        <taxon>Sar</taxon>
        <taxon>Alveolata</taxon>
        <taxon>Ciliophora</taxon>
        <taxon>Intramacronucleata</taxon>
        <taxon>Oligohymenophorea</taxon>
        <taxon>Peniculida</taxon>
        <taxon>Parameciidae</taxon>
        <taxon>Paramecium</taxon>
    </lineage>
</organism>
<name>A0C2S2_PARTE</name>
<feature type="domain" description="EF-hand" evidence="1">
    <location>
        <begin position="78"/>
        <end position="114"/>
    </location>
</feature>
<dbReference type="GO" id="GO:0030234">
    <property type="term" value="F:enzyme regulator activity"/>
    <property type="evidence" value="ECO:0000318"/>
    <property type="project" value="GO_Central"/>
</dbReference>
<dbReference type="STRING" id="5888.A0C2S2"/>
<dbReference type="eggNOG" id="ENOG502S374">
    <property type="taxonomic scope" value="Eukaryota"/>
</dbReference>
<dbReference type="HOGENOM" id="CLU_1263674_0_0_1"/>
<dbReference type="EMBL" id="CT868036">
    <property type="protein sequence ID" value="CAK65089.1"/>
    <property type="molecule type" value="Genomic_DNA"/>
</dbReference>
<protein>
    <recommendedName>
        <fullName evidence="1">EF-hand domain-containing protein</fullName>
    </recommendedName>
</protein>
<dbReference type="KEGG" id="ptm:GSPATT00034567001"/>
<dbReference type="GO" id="GO:0005509">
    <property type="term" value="F:calcium ion binding"/>
    <property type="evidence" value="ECO:0000318"/>
    <property type="project" value="GO_Central"/>
</dbReference>
<dbReference type="GO" id="GO:0005737">
    <property type="term" value="C:cytoplasm"/>
    <property type="evidence" value="ECO:0000318"/>
    <property type="project" value="GO_Central"/>
</dbReference>
<proteinExistence type="predicted"/>
<evidence type="ECO:0000259" key="1">
    <source>
        <dbReference type="PROSITE" id="PS50222"/>
    </source>
</evidence>
<dbReference type="AlphaFoldDB" id="A0C2S2"/>
<dbReference type="GeneID" id="5018271"/>
<reference evidence="2 3" key="1">
    <citation type="journal article" date="2006" name="Nature">
        <title>Global trends of whole-genome duplications revealed by the ciliate Paramecium tetraurelia.</title>
        <authorList>
            <consortium name="Genoscope"/>
            <person name="Aury J.-M."/>
            <person name="Jaillon O."/>
            <person name="Duret L."/>
            <person name="Noel B."/>
            <person name="Jubin C."/>
            <person name="Porcel B.M."/>
            <person name="Segurens B."/>
            <person name="Daubin V."/>
            <person name="Anthouard V."/>
            <person name="Aiach N."/>
            <person name="Arnaiz O."/>
            <person name="Billaut A."/>
            <person name="Beisson J."/>
            <person name="Blanc I."/>
            <person name="Bouhouche K."/>
            <person name="Camara F."/>
            <person name="Duharcourt S."/>
            <person name="Guigo R."/>
            <person name="Gogendeau D."/>
            <person name="Katinka M."/>
            <person name="Keller A.-M."/>
            <person name="Kissmehl R."/>
            <person name="Klotz C."/>
            <person name="Koll F."/>
            <person name="Le Moue A."/>
            <person name="Lepere C."/>
            <person name="Malinsky S."/>
            <person name="Nowacki M."/>
            <person name="Nowak J.K."/>
            <person name="Plattner H."/>
            <person name="Poulain J."/>
            <person name="Ruiz F."/>
            <person name="Serrano V."/>
            <person name="Zagulski M."/>
            <person name="Dessen P."/>
            <person name="Betermier M."/>
            <person name="Weissenbach J."/>
            <person name="Scarpelli C."/>
            <person name="Schachter V."/>
            <person name="Sperling L."/>
            <person name="Meyer E."/>
            <person name="Cohen J."/>
            <person name="Wincker P."/>
        </authorList>
    </citation>
    <scope>NUCLEOTIDE SEQUENCE [LARGE SCALE GENOMIC DNA]</scope>
    <source>
        <strain evidence="2 3">Stock d4-2</strain>
    </source>
</reference>
<dbReference type="InParanoid" id="A0C2S2"/>
<dbReference type="PROSITE" id="PS50222">
    <property type="entry name" value="EF_HAND_2"/>
    <property type="match status" value="1"/>
</dbReference>
<dbReference type="InterPro" id="IPR011992">
    <property type="entry name" value="EF-hand-dom_pair"/>
</dbReference>
<evidence type="ECO:0000313" key="2">
    <source>
        <dbReference type="EMBL" id="CAK65089.1"/>
    </source>
</evidence>
<sequence>MQPLKPTKLNPASNIDYKELQKTLIHFQRAQLELEKTRQGSPLKSVSPMREMINFQALQDAGLIELNEKSKQVDGVKITLEEIEKAFKILDEKNKGTKISLLELKKKIPAINPNFPKSEYKALTQGKPELKSKDLYELLKQNELQDFDPLEQAFSLLDPKGEGNLDINRLGEVFSVLGYGKIDKRDQEILLECFGCGQRWQKQDSRISERQFESERHKQ</sequence>
<dbReference type="Gene3D" id="1.10.238.10">
    <property type="entry name" value="EF-hand"/>
    <property type="match status" value="1"/>
</dbReference>
<gene>
    <name evidence="2" type="ORF">GSPATT00034567001</name>
</gene>
<dbReference type="SUPFAM" id="SSF47473">
    <property type="entry name" value="EF-hand"/>
    <property type="match status" value="1"/>
</dbReference>
<keyword evidence="3" id="KW-1185">Reference proteome</keyword>
<dbReference type="Proteomes" id="UP000000600">
    <property type="component" value="Unassembled WGS sequence"/>
</dbReference>
<dbReference type="OMA" id="KQNELDH"/>
<dbReference type="RefSeq" id="XP_001432486.1">
    <property type="nucleotide sequence ID" value="XM_001432449.1"/>
</dbReference>
<dbReference type="OrthoDB" id="26525at2759"/>
<dbReference type="InterPro" id="IPR002048">
    <property type="entry name" value="EF_hand_dom"/>
</dbReference>
<accession>A0C2S2</accession>
<evidence type="ECO:0000313" key="3">
    <source>
        <dbReference type="Proteomes" id="UP000000600"/>
    </source>
</evidence>